<dbReference type="Gene3D" id="3.40.50.970">
    <property type="match status" value="1"/>
</dbReference>
<evidence type="ECO:0000313" key="6">
    <source>
        <dbReference type="EMBL" id="CAD9119459.1"/>
    </source>
</evidence>
<dbReference type="InterPro" id="IPR009014">
    <property type="entry name" value="Transketo_C/PFOR_II"/>
</dbReference>
<gene>
    <name evidence="6" type="ORF">NDES1114_LOCUS16553</name>
</gene>
<dbReference type="FunFam" id="3.40.50.920:FF:000001">
    <property type="entry name" value="Pyruvate dehydrogenase E1 beta subunit"/>
    <property type="match status" value="1"/>
</dbReference>
<dbReference type="Gene3D" id="3.40.50.920">
    <property type="match status" value="1"/>
</dbReference>
<evidence type="ECO:0000256" key="3">
    <source>
        <dbReference type="ARBA" id="ARBA00023002"/>
    </source>
</evidence>
<dbReference type="GO" id="GO:0003863">
    <property type="term" value="F:branched-chain 2-oxo acid dehydrogenase activity"/>
    <property type="evidence" value="ECO:0007669"/>
    <property type="project" value="UniProtKB-EC"/>
</dbReference>
<keyword evidence="3" id="KW-0560">Oxidoreductase</keyword>
<comment type="catalytic activity">
    <reaction evidence="4">
        <text>N(6)-[(R)-lipoyl]-L-lysyl-[protein] + 3-methyl-2-oxobutanoate + H(+) = N(6)-[(R)-S(8)-2-methylpropanoyldihydrolipoyl]-L-lysyl-[protein] + CO2</text>
        <dbReference type="Rhea" id="RHEA:13457"/>
        <dbReference type="Rhea" id="RHEA-COMP:10474"/>
        <dbReference type="Rhea" id="RHEA-COMP:10497"/>
        <dbReference type="ChEBI" id="CHEBI:11851"/>
        <dbReference type="ChEBI" id="CHEBI:15378"/>
        <dbReference type="ChEBI" id="CHEBI:16526"/>
        <dbReference type="ChEBI" id="CHEBI:83099"/>
        <dbReference type="ChEBI" id="CHEBI:83142"/>
        <dbReference type="EC" id="1.2.4.4"/>
    </reaction>
    <physiologicalReaction direction="left-to-right" evidence="4">
        <dbReference type="Rhea" id="RHEA:13458"/>
    </physiologicalReaction>
</comment>
<feature type="domain" description="Transketolase-like pyrimidine-binding" evidence="5">
    <location>
        <begin position="43"/>
        <end position="218"/>
    </location>
</feature>
<dbReference type="Pfam" id="PF02779">
    <property type="entry name" value="Transket_pyr"/>
    <property type="match status" value="1"/>
</dbReference>
<sequence length="362" mass="39322">MRRIARVAASAVASAAQMRQKHIARPSPLPEYESVATENGVSMNLFTAVNSALDVSLARDSKVVTFGEDVAFGGVFRCSVDLRDKHGAHRVFNSPLTEQGIAGFAIGMATVGWKPVAEIQFADYIFPAFDQIVNEAAKLRYRTGGQFDCGGLVFRSPCSAVGHGGLYHSQSVEGYFAHTPGVKVVMPSTPTEAKGLLLAAIEDPDPVLVFEPKILYRTAIEEVNPDYYTLPLGKARTVRAGKDLTMVTYGAQVNVAQLAADELAKDGIDVEIIDLRTIVPWDREAVYQSVKKTGRVIVTHEAPITCGFGAEVVSSLTADCFLHLEAPPTRVCGLDTPFPLHEKLYLPNERKLVEAARDLVKY</sequence>
<protein>
    <recommendedName>
        <fullName evidence="2">3-methyl-2-oxobutanoate dehydrogenase (2-methylpropanoyl-transferring)</fullName>
        <ecNumber evidence="2">1.2.4.4</ecNumber>
    </recommendedName>
</protein>
<dbReference type="SUPFAM" id="SSF52518">
    <property type="entry name" value="Thiamin diphosphate-binding fold (THDP-binding)"/>
    <property type="match status" value="1"/>
</dbReference>
<dbReference type="EMBL" id="HBGF01024966">
    <property type="protein sequence ID" value="CAD9119459.1"/>
    <property type="molecule type" value="Transcribed_RNA"/>
</dbReference>
<dbReference type="GO" id="GO:0007584">
    <property type="term" value="P:response to nutrient"/>
    <property type="evidence" value="ECO:0007669"/>
    <property type="project" value="TreeGrafter"/>
</dbReference>
<dbReference type="EC" id="1.2.4.4" evidence="2"/>
<organism evidence="6">
    <name type="scientific">Neobodo designis</name>
    <name type="common">Flagellated protozoan</name>
    <name type="synonym">Bodo designis</name>
    <dbReference type="NCBI Taxonomy" id="312471"/>
    <lineage>
        <taxon>Eukaryota</taxon>
        <taxon>Discoba</taxon>
        <taxon>Euglenozoa</taxon>
        <taxon>Kinetoplastea</taxon>
        <taxon>Metakinetoplastina</taxon>
        <taxon>Neobodonida</taxon>
        <taxon>Neobodo</taxon>
    </lineage>
</organism>
<accession>A0A7S1M1F2</accession>
<dbReference type="AlphaFoldDB" id="A0A7S1M1F2"/>
<dbReference type="FunFam" id="3.40.50.970:FF:000001">
    <property type="entry name" value="Pyruvate dehydrogenase E1 beta subunit"/>
    <property type="match status" value="1"/>
</dbReference>
<dbReference type="SMART" id="SM00861">
    <property type="entry name" value="Transket_pyr"/>
    <property type="match status" value="1"/>
</dbReference>
<evidence type="ECO:0000256" key="4">
    <source>
        <dbReference type="ARBA" id="ARBA00051764"/>
    </source>
</evidence>
<dbReference type="SUPFAM" id="SSF52922">
    <property type="entry name" value="TK C-terminal domain-like"/>
    <property type="match status" value="1"/>
</dbReference>
<evidence type="ECO:0000259" key="5">
    <source>
        <dbReference type="SMART" id="SM00861"/>
    </source>
</evidence>
<dbReference type="GO" id="GO:0009083">
    <property type="term" value="P:branched-chain amino acid catabolic process"/>
    <property type="evidence" value="ECO:0007669"/>
    <property type="project" value="TreeGrafter"/>
</dbReference>
<dbReference type="Pfam" id="PF02780">
    <property type="entry name" value="Transketolase_C"/>
    <property type="match status" value="1"/>
</dbReference>
<evidence type="ECO:0000256" key="2">
    <source>
        <dbReference type="ARBA" id="ARBA00012277"/>
    </source>
</evidence>
<dbReference type="PANTHER" id="PTHR42980">
    <property type="entry name" value="2-OXOISOVALERATE DEHYDROGENASE SUBUNIT BETA-RELATED"/>
    <property type="match status" value="1"/>
</dbReference>
<dbReference type="PANTHER" id="PTHR42980:SF1">
    <property type="entry name" value="2-OXOISOVALERATE DEHYDROGENASE SUBUNIT BETA, MITOCHONDRIAL"/>
    <property type="match status" value="1"/>
</dbReference>
<dbReference type="InterPro" id="IPR033248">
    <property type="entry name" value="Transketolase_C"/>
</dbReference>
<comment type="cofactor">
    <cofactor evidence="1">
        <name>thiamine diphosphate</name>
        <dbReference type="ChEBI" id="CHEBI:58937"/>
    </cofactor>
</comment>
<proteinExistence type="predicted"/>
<dbReference type="InterPro" id="IPR005475">
    <property type="entry name" value="Transketolase-like_Pyr-bd"/>
</dbReference>
<dbReference type="CDD" id="cd07036">
    <property type="entry name" value="TPP_PYR_E1-PDHc-beta_like"/>
    <property type="match status" value="1"/>
</dbReference>
<evidence type="ECO:0000256" key="1">
    <source>
        <dbReference type="ARBA" id="ARBA00001964"/>
    </source>
</evidence>
<reference evidence="6" key="1">
    <citation type="submission" date="2021-01" db="EMBL/GenBank/DDBJ databases">
        <authorList>
            <person name="Corre E."/>
            <person name="Pelletier E."/>
            <person name="Niang G."/>
            <person name="Scheremetjew M."/>
            <person name="Finn R."/>
            <person name="Kale V."/>
            <person name="Holt S."/>
            <person name="Cochrane G."/>
            <person name="Meng A."/>
            <person name="Brown T."/>
            <person name="Cohen L."/>
        </authorList>
    </citation>
    <scope>NUCLEOTIDE SEQUENCE</scope>
    <source>
        <strain evidence="6">CCAP 1951/1</strain>
    </source>
</reference>
<name>A0A7S1M1F2_NEODS</name>
<dbReference type="InterPro" id="IPR029061">
    <property type="entry name" value="THDP-binding"/>
</dbReference>